<proteinExistence type="inferred from homology"/>
<keyword evidence="6" id="KW-1003">Cell membrane</keyword>
<feature type="transmembrane region" description="Helical" evidence="10">
    <location>
        <begin position="46"/>
        <end position="64"/>
    </location>
</feature>
<comment type="subcellular location">
    <subcellularLocation>
        <location evidence="2">Cell membrane</location>
        <topology evidence="2">Multi-pass membrane protein</topology>
    </subcellularLocation>
</comment>
<evidence type="ECO:0000256" key="6">
    <source>
        <dbReference type="ARBA" id="ARBA00022475"/>
    </source>
</evidence>
<dbReference type="EMBL" id="QENY01000015">
    <property type="protein sequence ID" value="PVX51677.1"/>
    <property type="molecule type" value="Genomic_DNA"/>
</dbReference>
<evidence type="ECO:0000256" key="3">
    <source>
        <dbReference type="ARBA" id="ARBA00006669"/>
    </source>
</evidence>
<feature type="transmembrane region" description="Helical" evidence="10">
    <location>
        <begin position="164"/>
        <end position="181"/>
    </location>
</feature>
<keyword evidence="9 10" id="KW-0472">Membrane</keyword>
<dbReference type="NCBIfam" id="TIGR01528">
    <property type="entry name" value="NMN_trans_PnuC"/>
    <property type="match status" value="1"/>
</dbReference>
<evidence type="ECO:0000256" key="1">
    <source>
        <dbReference type="ARBA" id="ARBA00002672"/>
    </source>
</evidence>
<keyword evidence="7 10" id="KW-0812">Transmembrane</keyword>
<dbReference type="GO" id="GO:0005886">
    <property type="term" value="C:plasma membrane"/>
    <property type="evidence" value="ECO:0007669"/>
    <property type="project" value="UniProtKB-SubCell"/>
</dbReference>
<keyword evidence="8 10" id="KW-1133">Transmembrane helix</keyword>
<keyword evidence="12" id="KW-1185">Reference proteome</keyword>
<protein>
    <recommendedName>
        <fullName evidence="4">Nicotinamide riboside transporter PnuC</fullName>
    </recommendedName>
</protein>
<evidence type="ECO:0000313" key="12">
    <source>
        <dbReference type="Proteomes" id="UP000245870"/>
    </source>
</evidence>
<comment type="function">
    <text evidence="1">Required for nicotinamide riboside transport across the inner membrane.</text>
</comment>
<evidence type="ECO:0000256" key="8">
    <source>
        <dbReference type="ARBA" id="ARBA00022989"/>
    </source>
</evidence>
<dbReference type="GO" id="GO:0034257">
    <property type="term" value="F:nicotinamide riboside transmembrane transporter activity"/>
    <property type="evidence" value="ECO:0007669"/>
    <property type="project" value="InterPro"/>
</dbReference>
<dbReference type="Pfam" id="PF04973">
    <property type="entry name" value="NMN_transporter"/>
    <property type="match status" value="1"/>
</dbReference>
<feature type="transmembrane region" description="Helical" evidence="10">
    <location>
        <begin position="76"/>
        <end position="92"/>
    </location>
</feature>
<keyword evidence="5" id="KW-0813">Transport</keyword>
<feature type="transmembrane region" description="Helical" evidence="10">
    <location>
        <begin position="137"/>
        <end position="157"/>
    </location>
</feature>
<comment type="similarity">
    <text evidence="3">Belongs to the nicotinamide ribonucleoside (NR) uptake permease (TC 4.B.1) family.</text>
</comment>
<dbReference type="PANTHER" id="PTHR36122">
    <property type="entry name" value="NICOTINAMIDE RIBOSIDE TRANSPORTER PNUC"/>
    <property type="match status" value="1"/>
</dbReference>
<name>A0A2U0U4Q6_9BACT</name>
<comment type="caution">
    <text evidence="11">The sequence shown here is derived from an EMBL/GenBank/DDBJ whole genome shotgun (WGS) entry which is preliminary data.</text>
</comment>
<evidence type="ECO:0000256" key="2">
    <source>
        <dbReference type="ARBA" id="ARBA00004651"/>
    </source>
</evidence>
<dbReference type="InterPro" id="IPR006419">
    <property type="entry name" value="NMN_transpt_PnuC"/>
</dbReference>
<dbReference type="PANTHER" id="PTHR36122:SF2">
    <property type="entry name" value="NICOTINAMIDE RIBOSIDE TRANSPORTER PNUC"/>
    <property type="match status" value="1"/>
</dbReference>
<organism evidence="11 12">
    <name type="scientific">Hallella colorans</name>
    <dbReference type="NCBI Taxonomy" id="1703337"/>
    <lineage>
        <taxon>Bacteria</taxon>
        <taxon>Pseudomonadati</taxon>
        <taxon>Bacteroidota</taxon>
        <taxon>Bacteroidia</taxon>
        <taxon>Bacteroidales</taxon>
        <taxon>Prevotellaceae</taxon>
        <taxon>Hallella</taxon>
    </lineage>
</organism>
<reference evidence="11 12" key="1">
    <citation type="submission" date="2018-05" db="EMBL/GenBank/DDBJ databases">
        <title>Genomic Encyclopedia of Type Strains, Phase IV (KMG-IV): sequencing the most valuable type-strain genomes for metagenomic binning, comparative biology and taxonomic classification.</title>
        <authorList>
            <person name="Goeker M."/>
        </authorList>
    </citation>
    <scope>NUCLEOTIDE SEQUENCE [LARGE SCALE GENOMIC DNA]</scope>
    <source>
        <strain evidence="11 12">DSM 100333</strain>
    </source>
</reference>
<feature type="transmembrane region" description="Helical" evidence="10">
    <location>
        <begin position="187"/>
        <end position="204"/>
    </location>
</feature>
<evidence type="ECO:0000256" key="7">
    <source>
        <dbReference type="ARBA" id="ARBA00022692"/>
    </source>
</evidence>
<evidence type="ECO:0000313" key="11">
    <source>
        <dbReference type="EMBL" id="PVX51677.1"/>
    </source>
</evidence>
<accession>A0A2U0U4Q6</accession>
<evidence type="ECO:0000256" key="10">
    <source>
        <dbReference type="SAM" id="Phobius"/>
    </source>
</evidence>
<evidence type="ECO:0000256" key="9">
    <source>
        <dbReference type="ARBA" id="ARBA00023136"/>
    </source>
</evidence>
<feature type="transmembrane region" description="Helical" evidence="10">
    <location>
        <begin position="20"/>
        <end position="39"/>
    </location>
</feature>
<evidence type="ECO:0000256" key="4">
    <source>
        <dbReference type="ARBA" id="ARBA00017522"/>
    </source>
</evidence>
<dbReference type="Proteomes" id="UP000245870">
    <property type="component" value="Unassembled WGS sequence"/>
</dbReference>
<evidence type="ECO:0000256" key="5">
    <source>
        <dbReference type="ARBA" id="ARBA00022448"/>
    </source>
</evidence>
<feature type="transmembrane region" description="Helical" evidence="10">
    <location>
        <begin position="112"/>
        <end position="131"/>
    </location>
</feature>
<sequence>MQFVLYTLDIYTHSDPWFTFFMAHWLDITTTILGLAYILLEYKASIWLWIVGFVMQALDIVLYYEKGLYADCAMEFYYIAMTIYGFWTWKFGKKKHQRQGEQLPITHFKRNLILPWTLGTLAIWLILWYWLTQIGSTVPVADAFTTALSFVGIWALARKYLEQWLIWIVVDVVTCALYFYKDIPFKASLYGLYVAIAIFGYLKWRRDMQAHREA</sequence>
<dbReference type="AlphaFoldDB" id="A0A2U0U4Q6"/>
<gene>
    <name evidence="11" type="ORF">C7379_11529</name>
</gene>